<keyword evidence="2" id="KW-1185">Reference proteome</keyword>
<dbReference type="STRING" id="22663.A0A2I0IRC4"/>
<dbReference type="AlphaFoldDB" id="A0A2I0IRC4"/>
<dbReference type="Gene3D" id="3.10.450.10">
    <property type="match status" value="1"/>
</dbReference>
<proteinExistence type="predicted"/>
<evidence type="ECO:0000313" key="1">
    <source>
        <dbReference type="EMBL" id="PKI46548.1"/>
    </source>
</evidence>
<dbReference type="PANTHER" id="PTHR47364:SF2">
    <property type="entry name" value="CYSTEINE PROTEINASE INHIBITOR 5"/>
    <property type="match status" value="1"/>
</dbReference>
<comment type="caution">
    <text evidence="1">The sequence shown here is derived from an EMBL/GenBank/DDBJ whole genome shotgun (WGS) entry which is preliminary data.</text>
</comment>
<dbReference type="GeneID" id="116214474"/>
<dbReference type="Proteomes" id="UP000233551">
    <property type="component" value="Unassembled WGS sequence"/>
</dbReference>
<protein>
    <submittedName>
        <fullName evidence="1">Uncharacterized protein</fullName>
    </submittedName>
</protein>
<organism evidence="1 2">
    <name type="scientific">Punica granatum</name>
    <name type="common">Pomegranate</name>
    <dbReference type="NCBI Taxonomy" id="22663"/>
    <lineage>
        <taxon>Eukaryota</taxon>
        <taxon>Viridiplantae</taxon>
        <taxon>Streptophyta</taxon>
        <taxon>Embryophyta</taxon>
        <taxon>Tracheophyta</taxon>
        <taxon>Spermatophyta</taxon>
        <taxon>Magnoliopsida</taxon>
        <taxon>eudicotyledons</taxon>
        <taxon>Gunneridae</taxon>
        <taxon>Pentapetalae</taxon>
        <taxon>rosids</taxon>
        <taxon>malvids</taxon>
        <taxon>Myrtales</taxon>
        <taxon>Lythraceae</taxon>
        <taxon>Punica</taxon>
    </lineage>
</organism>
<evidence type="ECO:0000313" key="2">
    <source>
        <dbReference type="Proteomes" id="UP000233551"/>
    </source>
</evidence>
<dbReference type="InterPro" id="IPR000010">
    <property type="entry name" value="Cystatin_dom"/>
</dbReference>
<accession>A0A2I0IRC4</accession>
<dbReference type="Pfam" id="PF16845">
    <property type="entry name" value="SQAPI"/>
    <property type="match status" value="1"/>
</dbReference>
<name>A0A2I0IRC4_PUNGR</name>
<dbReference type="CDD" id="cd00042">
    <property type="entry name" value="CY"/>
    <property type="match status" value="1"/>
</dbReference>
<dbReference type="SMART" id="SM00043">
    <property type="entry name" value="CY"/>
    <property type="match status" value="1"/>
</dbReference>
<gene>
    <name evidence="1" type="ORF">CRG98_033105</name>
</gene>
<sequence length="110" mass="12055">MRCKLLLTSLLLLAAAFSITGLGGWKPIKDLNDPYIQEIANLAVTEYDRRSKVSLVLVSMKSSESQVVKGSVYHLIISATNGTTTADYDAIVPDKLDHSRELTSFKPVKS</sequence>
<dbReference type="SUPFAM" id="SSF54403">
    <property type="entry name" value="Cystatin/monellin"/>
    <property type="match status" value="1"/>
</dbReference>
<dbReference type="GO" id="GO:0004869">
    <property type="term" value="F:cysteine-type endopeptidase inhibitor activity"/>
    <property type="evidence" value="ECO:0007669"/>
    <property type="project" value="UniProtKB-KW"/>
</dbReference>
<dbReference type="EMBL" id="PGOL01002610">
    <property type="protein sequence ID" value="PKI46548.1"/>
    <property type="molecule type" value="Genomic_DNA"/>
</dbReference>
<dbReference type="PANTHER" id="PTHR47364">
    <property type="entry name" value="CYSTEINE PROTEINASE INHIBITOR 5"/>
    <property type="match status" value="1"/>
</dbReference>
<dbReference type="OrthoDB" id="2016588at2759"/>
<reference evidence="1 2" key="1">
    <citation type="submission" date="2017-11" db="EMBL/GenBank/DDBJ databases">
        <title>De-novo sequencing of pomegranate (Punica granatum L.) genome.</title>
        <authorList>
            <person name="Akparov Z."/>
            <person name="Amiraslanov A."/>
            <person name="Hajiyeva S."/>
            <person name="Abbasov M."/>
            <person name="Kaur K."/>
            <person name="Hamwieh A."/>
            <person name="Solovyev V."/>
            <person name="Salamov A."/>
            <person name="Braich B."/>
            <person name="Kosarev P."/>
            <person name="Mahmoud A."/>
            <person name="Hajiyev E."/>
            <person name="Babayeva S."/>
            <person name="Izzatullayeva V."/>
            <person name="Mammadov A."/>
            <person name="Mammadov A."/>
            <person name="Sharifova S."/>
            <person name="Ojaghi J."/>
            <person name="Eynullazada K."/>
            <person name="Bayramov B."/>
            <person name="Abdulazimova A."/>
            <person name="Shahmuradov I."/>
        </authorList>
    </citation>
    <scope>NUCLEOTIDE SEQUENCE [LARGE SCALE GENOMIC DNA]</scope>
    <source>
        <strain evidence="2">cv. AG2017</strain>
        <tissue evidence="1">Leaf</tissue>
    </source>
</reference>
<dbReference type="InterPro" id="IPR046350">
    <property type="entry name" value="Cystatin_sf"/>
</dbReference>